<dbReference type="FunFam" id="1.10.640.10:FF:000013">
    <property type="entry name" value="Thyroid peroxidase"/>
    <property type="match status" value="1"/>
</dbReference>
<dbReference type="GO" id="GO:0005615">
    <property type="term" value="C:extracellular space"/>
    <property type="evidence" value="ECO:0007669"/>
    <property type="project" value="TreeGrafter"/>
</dbReference>
<keyword evidence="2" id="KW-0408">Iron</keyword>
<organism evidence="3 4">
    <name type="scientific">Laodelphax striatellus</name>
    <name type="common">Small brown planthopper</name>
    <name type="synonym">Delphax striatella</name>
    <dbReference type="NCBI Taxonomy" id="195883"/>
    <lineage>
        <taxon>Eukaryota</taxon>
        <taxon>Metazoa</taxon>
        <taxon>Ecdysozoa</taxon>
        <taxon>Arthropoda</taxon>
        <taxon>Hexapoda</taxon>
        <taxon>Insecta</taxon>
        <taxon>Pterygota</taxon>
        <taxon>Neoptera</taxon>
        <taxon>Paraneoptera</taxon>
        <taxon>Hemiptera</taxon>
        <taxon>Auchenorrhyncha</taxon>
        <taxon>Fulgoroidea</taxon>
        <taxon>Delphacidae</taxon>
        <taxon>Criomorphinae</taxon>
        <taxon>Laodelphax</taxon>
    </lineage>
</organism>
<dbReference type="InterPro" id="IPR037120">
    <property type="entry name" value="Haem_peroxidase_sf_animal"/>
</dbReference>
<dbReference type="GO" id="GO:0046872">
    <property type="term" value="F:metal ion binding"/>
    <property type="evidence" value="ECO:0007669"/>
    <property type="project" value="UniProtKB-KW"/>
</dbReference>
<accession>A0A482WNU6</accession>
<dbReference type="EMBL" id="QKKF02028974">
    <property type="protein sequence ID" value="RZF35285.1"/>
    <property type="molecule type" value="Genomic_DNA"/>
</dbReference>
<dbReference type="STRING" id="195883.A0A482WNU6"/>
<dbReference type="InterPro" id="IPR010255">
    <property type="entry name" value="Haem_peroxidase_sf"/>
</dbReference>
<evidence type="ECO:0000313" key="3">
    <source>
        <dbReference type="EMBL" id="RZF35285.1"/>
    </source>
</evidence>
<reference evidence="3 4" key="1">
    <citation type="journal article" date="2017" name="Gigascience">
        <title>Genome sequence of the small brown planthopper, Laodelphax striatellus.</title>
        <authorList>
            <person name="Zhu J."/>
            <person name="Jiang F."/>
            <person name="Wang X."/>
            <person name="Yang P."/>
            <person name="Bao Y."/>
            <person name="Zhao W."/>
            <person name="Wang W."/>
            <person name="Lu H."/>
            <person name="Wang Q."/>
            <person name="Cui N."/>
            <person name="Li J."/>
            <person name="Chen X."/>
            <person name="Luo L."/>
            <person name="Yu J."/>
            <person name="Kang L."/>
            <person name="Cui F."/>
        </authorList>
    </citation>
    <scope>NUCLEOTIDE SEQUENCE [LARGE SCALE GENOMIC DNA]</scope>
    <source>
        <strain evidence="3">Lst14</strain>
    </source>
</reference>
<dbReference type="SMR" id="A0A482WNU6"/>
<evidence type="ECO:0000256" key="2">
    <source>
        <dbReference type="PIRSR" id="PIRSR619791-2"/>
    </source>
</evidence>
<gene>
    <name evidence="3" type="ORF">LSTR_LSTR014571</name>
</gene>
<keyword evidence="4" id="KW-1185">Reference proteome</keyword>
<sequence length="440" mass="49833">MDDWSSFCFVKEKSAVHQKSVNCSDMCFHAKYRTIEGTCNNLQHPMWGASLTGFRRLLKPIYENGFSTPVGWTKGVKYFGFEKPSARLVSTEIISTDSITPDTEITHMVMQWGQFLDHDIDHAIPSTSLESWEGLDCKKTCAYSAPCFPMEVPENDPRIHNRRCMDFIRSSAICGSGLTSVFFDTMQPREQINQLTAFIDGSQVYGFTEERSRLLRELSNDYGLLRIGITSAAGKAMLPVAGSQEVDCRRDVTESNVGCFLAGDIRVNEQVGLIAMHTIWLREHNRETTALRDINPHWDGHTLHYEARQIIGAVMQHITYKHWMPHVLGAKGMQMLGEYQGYNPNLDPSISNVFATAALRFGHSLINPVLSRVIYHWAKHSSPLENSKEGGTDPSMRGLFMTAAKRKLPHENLNNQLTEQLFTVDTPLHWTWPHEHTAIT</sequence>
<keyword evidence="1" id="KW-0575">Peroxidase</keyword>
<dbReference type="Gene3D" id="1.10.640.10">
    <property type="entry name" value="Haem peroxidase domain superfamily, animal type"/>
    <property type="match status" value="1"/>
</dbReference>
<dbReference type="GO" id="GO:0004601">
    <property type="term" value="F:peroxidase activity"/>
    <property type="evidence" value="ECO:0007669"/>
    <property type="project" value="UniProtKB-KW"/>
</dbReference>
<evidence type="ECO:0000313" key="4">
    <source>
        <dbReference type="Proteomes" id="UP000291343"/>
    </source>
</evidence>
<protein>
    <submittedName>
        <fullName evidence="3">Uncharacterized protein</fullName>
    </submittedName>
</protein>
<keyword evidence="2" id="KW-0349">Heme</keyword>
<dbReference type="PANTHER" id="PTHR11475:SF58">
    <property type="entry name" value="PEROXIDASIN"/>
    <property type="match status" value="1"/>
</dbReference>
<dbReference type="GO" id="GO:0006979">
    <property type="term" value="P:response to oxidative stress"/>
    <property type="evidence" value="ECO:0007669"/>
    <property type="project" value="InterPro"/>
</dbReference>
<keyword evidence="2" id="KW-0479">Metal-binding</keyword>
<dbReference type="SUPFAM" id="SSF48113">
    <property type="entry name" value="Heme-dependent peroxidases"/>
    <property type="match status" value="1"/>
</dbReference>
<dbReference type="InterPro" id="IPR019791">
    <property type="entry name" value="Haem_peroxidase_animal"/>
</dbReference>
<dbReference type="InParanoid" id="A0A482WNU6"/>
<dbReference type="PROSITE" id="PS50292">
    <property type="entry name" value="PEROXIDASE_3"/>
    <property type="match status" value="1"/>
</dbReference>
<dbReference type="GO" id="GO:0020037">
    <property type="term" value="F:heme binding"/>
    <property type="evidence" value="ECO:0007669"/>
    <property type="project" value="InterPro"/>
</dbReference>
<evidence type="ECO:0000256" key="1">
    <source>
        <dbReference type="ARBA" id="ARBA00022559"/>
    </source>
</evidence>
<dbReference type="PRINTS" id="PR00457">
    <property type="entry name" value="ANPEROXIDASE"/>
</dbReference>
<dbReference type="Proteomes" id="UP000291343">
    <property type="component" value="Unassembled WGS sequence"/>
</dbReference>
<proteinExistence type="predicted"/>
<comment type="caution">
    <text evidence="3">The sequence shown here is derived from an EMBL/GenBank/DDBJ whole genome shotgun (WGS) entry which is preliminary data.</text>
</comment>
<dbReference type="OrthoDB" id="823504at2759"/>
<dbReference type="Pfam" id="PF03098">
    <property type="entry name" value="An_peroxidase"/>
    <property type="match status" value="1"/>
</dbReference>
<dbReference type="AlphaFoldDB" id="A0A482WNU6"/>
<keyword evidence="1" id="KW-0560">Oxidoreductase</keyword>
<dbReference type="PANTHER" id="PTHR11475">
    <property type="entry name" value="OXIDASE/PEROXIDASE"/>
    <property type="match status" value="1"/>
</dbReference>
<feature type="binding site" description="axial binding residue" evidence="2">
    <location>
        <position position="363"/>
    </location>
    <ligand>
        <name>heme b</name>
        <dbReference type="ChEBI" id="CHEBI:60344"/>
    </ligand>
    <ligandPart>
        <name>Fe</name>
        <dbReference type="ChEBI" id="CHEBI:18248"/>
    </ligandPart>
</feature>
<name>A0A482WNU6_LAOST</name>